<evidence type="ECO:0008006" key="6">
    <source>
        <dbReference type="Google" id="ProtNLM"/>
    </source>
</evidence>
<proteinExistence type="predicted"/>
<dbReference type="SUPFAM" id="SSF51569">
    <property type="entry name" value="Aldolase"/>
    <property type="match status" value="1"/>
</dbReference>
<dbReference type="InterPro" id="IPR048253">
    <property type="entry name" value="DRE_TIM_HCS_fun_bact"/>
</dbReference>
<dbReference type="InterPro" id="IPR011008">
    <property type="entry name" value="Dimeric_a/b-barrel"/>
</dbReference>
<dbReference type="InParanoid" id="A0A136JJD8"/>
<dbReference type="STRING" id="196109.A0A136JJD8"/>
<dbReference type="OrthoDB" id="2015253at2759"/>
<name>A0A136JJD8_9PEZI</name>
<gene>
    <name evidence="4" type="ORF">Micbo1qcDRAFT_187215</name>
</gene>
<dbReference type="Pfam" id="PF07876">
    <property type="entry name" value="Dabb"/>
    <property type="match status" value="1"/>
</dbReference>
<evidence type="ECO:0000313" key="5">
    <source>
        <dbReference type="Proteomes" id="UP000070501"/>
    </source>
</evidence>
<dbReference type="FunFam" id="1.10.238.260:FF:000002">
    <property type="entry name" value="Homocitrate synthase, mitochondrial"/>
    <property type="match status" value="1"/>
</dbReference>
<evidence type="ECO:0000313" key="4">
    <source>
        <dbReference type="EMBL" id="KXJ97261.1"/>
    </source>
</evidence>
<feature type="domain" description="Stress-response A/B barrel" evidence="3">
    <location>
        <begin position="379"/>
        <end position="474"/>
    </location>
</feature>
<dbReference type="PANTHER" id="PTHR10277:SF48">
    <property type="entry name" value="HOMOCITRATE SYNTHASE, CYTOSOLIC ISOZYME-RELATED"/>
    <property type="match status" value="1"/>
</dbReference>
<dbReference type="PROSITE" id="PS50991">
    <property type="entry name" value="PYR_CT"/>
    <property type="match status" value="1"/>
</dbReference>
<dbReference type="SMART" id="SM00886">
    <property type="entry name" value="Dabb"/>
    <property type="match status" value="1"/>
</dbReference>
<keyword evidence="1" id="KW-0808">Transferase</keyword>
<dbReference type="InterPro" id="IPR000891">
    <property type="entry name" value="PYR_CT"/>
</dbReference>
<dbReference type="PANTHER" id="PTHR10277">
    <property type="entry name" value="HOMOCITRATE SYNTHASE-RELATED"/>
    <property type="match status" value="1"/>
</dbReference>
<dbReference type="GO" id="GO:0004410">
    <property type="term" value="F:homocitrate synthase activity"/>
    <property type="evidence" value="ECO:0007669"/>
    <property type="project" value="TreeGrafter"/>
</dbReference>
<accession>A0A136JJD8</accession>
<evidence type="ECO:0000259" key="2">
    <source>
        <dbReference type="PROSITE" id="PS50991"/>
    </source>
</evidence>
<dbReference type="Gene3D" id="3.30.70.100">
    <property type="match status" value="1"/>
</dbReference>
<dbReference type="Pfam" id="PF22617">
    <property type="entry name" value="HCS_D2"/>
    <property type="match status" value="1"/>
</dbReference>
<dbReference type="InterPro" id="IPR054691">
    <property type="entry name" value="LeuA/HCS_post-cat"/>
</dbReference>
<keyword evidence="5" id="KW-1185">Reference proteome</keyword>
<dbReference type="CDD" id="cd07948">
    <property type="entry name" value="DRE_TIM_HCS"/>
    <property type="match status" value="1"/>
</dbReference>
<feature type="domain" description="Pyruvate carboxyltransferase" evidence="2">
    <location>
        <begin position="12"/>
        <end position="266"/>
    </location>
</feature>
<reference evidence="5" key="1">
    <citation type="submission" date="2016-02" db="EMBL/GenBank/DDBJ databases">
        <title>Draft genome sequence of Microdochium bolleyi, a fungal endophyte of beachgrass.</title>
        <authorList>
            <consortium name="DOE Joint Genome Institute"/>
            <person name="David A.S."/>
            <person name="May G."/>
            <person name="Haridas S."/>
            <person name="Lim J."/>
            <person name="Wang M."/>
            <person name="Labutti K."/>
            <person name="Lipzen A."/>
            <person name="Barry K."/>
            <person name="Grigoriev I.V."/>
        </authorList>
    </citation>
    <scope>NUCLEOTIDE SEQUENCE [LARGE SCALE GENOMIC DNA]</scope>
    <source>
        <strain evidence="5">J235TASD1</strain>
    </source>
</reference>
<dbReference type="Proteomes" id="UP000070501">
    <property type="component" value="Unassembled WGS sequence"/>
</dbReference>
<dbReference type="Gene3D" id="1.10.238.260">
    <property type="match status" value="1"/>
</dbReference>
<organism evidence="4 5">
    <name type="scientific">Microdochium bolleyi</name>
    <dbReference type="NCBI Taxonomy" id="196109"/>
    <lineage>
        <taxon>Eukaryota</taxon>
        <taxon>Fungi</taxon>
        <taxon>Dikarya</taxon>
        <taxon>Ascomycota</taxon>
        <taxon>Pezizomycotina</taxon>
        <taxon>Sordariomycetes</taxon>
        <taxon>Xylariomycetidae</taxon>
        <taxon>Xylariales</taxon>
        <taxon>Microdochiaceae</taxon>
        <taxon>Microdochium</taxon>
    </lineage>
</organism>
<dbReference type="Pfam" id="PF00682">
    <property type="entry name" value="HMGL-like"/>
    <property type="match status" value="1"/>
</dbReference>
<dbReference type="GO" id="GO:0019878">
    <property type="term" value="P:lysine biosynthetic process via aminoadipic acid"/>
    <property type="evidence" value="ECO:0007669"/>
    <property type="project" value="TreeGrafter"/>
</dbReference>
<evidence type="ECO:0000259" key="3">
    <source>
        <dbReference type="PROSITE" id="PS51502"/>
    </source>
</evidence>
<evidence type="ECO:0000256" key="1">
    <source>
        <dbReference type="ARBA" id="ARBA00022679"/>
    </source>
</evidence>
<dbReference type="GO" id="GO:0005739">
    <property type="term" value="C:mitochondrion"/>
    <property type="evidence" value="ECO:0007669"/>
    <property type="project" value="TreeGrafter"/>
</dbReference>
<dbReference type="SUPFAM" id="SSF54909">
    <property type="entry name" value="Dimeric alpha+beta barrel"/>
    <property type="match status" value="1"/>
</dbReference>
<dbReference type="AlphaFoldDB" id="A0A136JJD8"/>
<protein>
    <recommendedName>
        <fullName evidence="6">Homocitrate synthase</fullName>
    </recommendedName>
</protein>
<dbReference type="EMBL" id="KQ964245">
    <property type="protein sequence ID" value="KXJ97261.1"/>
    <property type="molecule type" value="Genomic_DNA"/>
</dbReference>
<dbReference type="InterPro" id="IPR013097">
    <property type="entry name" value="Dabb"/>
</dbReference>
<dbReference type="PROSITE" id="PS51502">
    <property type="entry name" value="S_R_A_B_BARREL"/>
    <property type="match status" value="1"/>
</dbReference>
<dbReference type="InterPro" id="IPR050073">
    <property type="entry name" value="2-IPM_HCS-like"/>
</dbReference>
<dbReference type="Gene3D" id="3.20.20.70">
    <property type="entry name" value="Aldolase class I"/>
    <property type="match status" value="1"/>
</dbReference>
<dbReference type="InterPro" id="IPR013785">
    <property type="entry name" value="Aldolase_TIM"/>
</dbReference>
<sequence length="480" mass="52622">MNKNSGSNIGNFKFIESTLREGEQFSNAFFDTGNATALSEFGVEYLELTSPVASPQSRDDCAAICKLGLKAKILTHVRCNMDDARAAVATGVDGLDIVIGTSQQLQKHSHGKDIQTIKKMALEVIEYVKSEGREVRFSSEDSFRSDFDDIMTLYKAADAAGVDRVGVADTVGCATPRQVYELVRALRGVVSCDIEVHFQSSCQQMQLTGQQAHLGNTGIGERNGITPLGGFLARMITLDREYVTSRYKLHKLKEIEDLVADAVEINVPFNNYITGYSAFHHKAGIHAKAILNAPSTYEIINPEDFGMTRFVHIGSRLTGWNAVRSRVDQLGLPMTDVQVKEVTQKIKAMADVRPLGIDDTDSIIRSYYREVRIPSLQPAPQCFLFKLKPGVAAGVIEQMRTAGNAMVGVVPGLRSFHLGPPLASTAHRAQGYDMGLVTVLDTEEHVLAYATHPAHLVLHNIRIGVCTETLAYDLEVPELP</sequence>